<reference evidence="14 15" key="1">
    <citation type="journal article" date="2017" name="Nature">
        <title>The Apostasia genome and the evolution of orchids.</title>
        <authorList>
            <person name="Zhang G.Q."/>
            <person name="Liu K.W."/>
            <person name="Li Z."/>
            <person name="Lohaus R."/>
            <person name="Hsiao Y.Y."/>
            <person name="Niu S.C."/>
            <person name="Wang J.Y."/>
            <person name="Lin Y.C."/>
            <person name="Xu Q."/>
            <person name="Chen L.J."/>
            <person name="Yoshida K."/>
            <person name="Fujiwara S."/>
            <person name="Wang Z.W."/>
            <person name="Zhang Y.Q."/>
            <person name="Mitsuda N."/>
            <person name="Wang M."/>
            <person name="Liu G.H."/>
            <person name="Pecoraro L."/>
            <person name="Huang H.X."/>
            <person name="Xiao X.J."/>
            <person name="Lin M."/>
            <person name="Wu X.Y."/>
            <person name="Wu W.L."/>
            <person name="Chen Y.Y."/>
            <person name="Chang S.B."/>
            <person name="Sakamoto S."/>
            <person name="Ohme-Takagi M."/>
            <person name="Yagi M."/>
            <person name="Zeng S.J."/>
            <person name="Shen C.Y."/>
            <person name="Yeh C.M."/>
            <person name="Luo Y.B."/>
            <person name="Tsai W.C."/>
            <person name="Van de Peer Y."/>
            <person name="Liu Z.J."/>
        </authorList>
    </citation>
    <scope>NUCLEOTIDE SEQUENCE [LARGE SCALE GENOMIC DNA]</scope>
    <source>
        <strain evidence="15">cv. Shenzhen</strain>
        <tissue evidence="14">Stem</tissue>
    </source>
</reference>
<evidence type="ECO:0000256" key="4">
    <source>
        <dbReference type="ARBA" id="ARBA00022723"/>
    </source>
</evidence>
<dbReference type="NCBIfam" id="TIGR01566">
    <property type="entry name" value="ZF_HD_prot_N"/>
    <property type="match status" value="1"/>
</dbReference>
<dbReference type="Pfam" id="PF04770">
    <property type="entry name" value="ZF-HD_dimer"/>
    <property type="match status" value="1"/>
</dbReference>
<dbReference type="GO" id="GO:0050793">
    <property type="term" value="P:regulation of developmental process"/>
    <property type="evidence" value="ECO:0007669"/>
    <property type="project" value="TreeGrafter"/>
</dbReference>
<keyword evidence="15" id="KW-1185">Reference proteome</keyword>
<organism evidence="14 15">
    <name type="scientific">Apostasia shenzhenica</name>
    <dbReference type="NCBI Taxonomy" id="1088818"/>
    <lineage>
        <taxon>Eukaryota</taxon>
        <taxon>Viridiplantae</taxon>
        <taxon>Streptophyta</taxon>
        <taxon>Embryophyta</taxon>
        <taxon>Tracheophyta</taxon>
        <taxon>Spermatophyta</taxon>
        <taxon>Magnoliopsida</taxon>
        <taxon>Liliopsida</taxon>
        <taxon>Asparagales</taxon>
        <taxon>Orchidaceae</taxon>
        <taxon>Apostasioideae</taxon>
        <taxon>Apostasia</taxon>
    </lineage>
</organism>
<dbReference type="PANTHER" id="PTHR31948">
    <property type="entry name" value="ZINC-FINGER HOMEODOMAIN PROTEIN 2"/>
    <property type="match status" value="1"/>
</dbReference>
<keyword evidence="10" id="KW-0804">Transcription</keyword>
<dbReference type="GO" id="GO:0003700">
    <property type="term" value="F:DNA-binding transcription factor activity"/>
    <property type="evidence" value="ECO:0007669"/>
    <property type="project" value="TreeGrafter"/>
</dbReference>
<evidence type="ECO:0000256" key="12">
    <source>
        <dbReference type="SAM" id="MobiDB-lite"/>
    </source>
</evidence>
<dbReference type="InterPro" id="IPR009057">
    <property type="entry name" value="Homeodomain-like_sf"/>
</dbReference>
<gene>
    <name evidence="14" type="ORF">AXF42_Ash015613</name>
</gene>
<feature type="domain" description="ZF-HD dimerization-type" evidence="13">
    <location>
        <begin position="53"/>
        <end position="102"/>
    </location>
</feature>
<evidence type="ECO:0000256" key="5">
    <source>
        <dbReference type="ARBA" id="ARBA00022771"/>
    </source>
</evidence>
<dbReference type="GO" id="GO:0000976">
    <property type="term" value="F:transcription cis-regulatory region binding"/>
    <property type="evidence" value="ECO:0007669"/>
    <property type="project" value="TreeGrafter"/>
</dbReference>
<evidence type="ECO:0000256" key="1">
    <source>
        <dbReference type="ARBA" id="ARBA00004049"/>
    </source>
</evidence>
<dbReference type="SUPFAM" id="SSF46689">
    <property type="entry name" value="Homeodomain-like"/>
    <property type="match status" value="1"/>
</dbReference>
<evidence type="ECO:0000256" key="3">
    <source>
        <dbReference type="ARBA" id="ARBA00011416"/>
    </source>
</evidence>
<evidence type="ECO:0000313" key="14">
    <source>
        <dbReference type="EMBL" id="PKA56128.1"/>
    </source>
</evidence>
<evidence type="ECO:0000256" key="10">
    <source>
        <dbReference type="ARBA" id="ARBA00023163"/>
    </source>
</evidence>
<comment type="subcellular location">
    <subcellularLocation>
        <location evidence="2">Nucleus</location>
    </subcellularLocation>
</comment>
<keyword evidence="4" id="KW-0479">Metal-binding</keyword>
<comment type="function">
    <text evidence="1">Putative transcription factor.</text>
</comment>
<evidence type="ECO:0000256" key="6">
    <source>
        <dbReference type="ARBA" id="ARBA00022833"/>
    </source>
</evidence>
<evidence type="ECO:0000256" key="9">
    <source>
        <dbReference type="ARBA" id="ARBA00023155"/>
    </source>
</evidence>
<keyword evidence="9 14" id="KW-0371">Homeobox</keyword>
<sequence>MDFRDHGDSDEEMRIPNFDLAPAMGNSVRSKPAGGGLDLAGCSNSKNSTGSRYRECLKNHAVGIGGYAVDGCGEFMAAGEDGSMDALRCAACSCHRNFHRKELAGGDQLTSPLLPFSPYFRTPVGHLHRRRTPYLALPSTSGGERSRGEEEPSSLFGFAGISGGAVRPSPAMRRKRFRTKFTAEQKSKMLAFAEKVGWRIQKHDEPAVRQFCDEASINRHALKVWMHNNKHTLGKKP</sequence>
<dbReference type="OrthoDB" id="1921929at2759"/>
<evidence type="ECO:0000259" key="13">
    <source>
        <dbReference type="PROSITE" id="PS51523"/>
    </source>
</evidence>
<dbReference type="PANTHER" id="PTHR31948:SF140">
    <property type="entry name" value="ZINC-FINGER HOMEODOMAIN PROTEIN 2"/>
    <property type="match status" value="1"/>
</dbReference>
<keyword evidence="5" id="KW-0863">Zinc-finger</keyword>
<dbReference type="NCBIfam" id="TIGR01565">
    <property type="entry name" value="homeo_ZF_HD"/>
    <property type="match status" value="1"/>
</dbReference>
<accession>A0A2I0AKP8</accession>
<name>A0A2I0AKP8_9ASPA</name>
<comment type="subunit">
    <text evidence="3">Homo- and heterodimer with other ZFHD proteins.</text>
</comment>
<proteinExistence type="predicted"/>
<dbReference type="STRING" id="1088818.A0A2I0AKP8"/>
<dbReference type="AlphaFoldDB" id="A0A2I0AKP8"/>
<protein>
    <submittedName>
        <fullName evidence="14">ZF-HD homeobox protein</fullName>
    </submittedName>
</protein>
<evidence type="ECO:0000313" key="15">
    <source>
        <dbReference type="Proteomes" id="UP000236161"/>
    </source>
</evidence>
<keyword evidence="11" id="KW-0539">Nucleus</keyword>
<keyword evidence="7" id="KW-0805">Transcription regulation</keyword>
<keyword evidence="8 14" id="KW-0238">DNA-binding</keyword>
<feature type="region of interest" description="Disordered" evidence="12">
    <location>
        <begin position="1"/>
        <end position="26"/>
    </location>
</feature>
<dbReference type="EMBL" id="KZ451975">
    <property type="protein sequence ID" value="PKA56128.1"/>
    <property type="molecule type" value="Genomic_DNA"/>
</dbReference>
<evidence type="ECO:0000256" key="7">
    <source>
        <dbReference type="ARBA" id="ARBA00023015"/>
    </source>
</evidence>
<keyword evidence="6" id="KW-0862">Zinc</keyword>
<evidence type="ECO:0000256" key="11">
    <source>
        <dbReference type="ARBA" id="ARBA00023242"/>
    </source>
</evidence>
<dbReference type="FunFam" id="1.10.10.60:FF:000257">
    <property type="entry name" value="Zinc-finger homeodomain protein 2"/>
    <property type="match status" value="1"/>
</dbReference>
<dbReference type="Gene3D" id="1.10.10.60">
    <property type="entry name" value="Homeodomain-like"/>
    <property type="match status" value="1"/>
</dbReference>
<dbReference type="InterPro" id="IPR006456">
    <property type="entry name" value="ZF_HD_homeobox_Cys/His_dimer"/>
</dbReference>
<dbReference type="PROSITE" id="PS51523">
    <property type="entry name" value="ZF_HD_DIMER"/>
    <property type="match status" value="1"/>
</dbReference>
<dbReference type="InterPro" id="IPR006455">
    <property type="entry name" value="Homeodomain_ZF_HD"/>
</dbReference>
<evidence type="ECO:0000256" key="8">
    <source>
        <dbReference type="ARBA" id="ARBA00023125"/>
    </source>
</evidence>
<evidence type="ECO:0000256" key="2">
    <source>
        <dbReference type="ARBA" id="ARBA00004123"/>
    </source>
</evidence>
<dbReference type="GO" id="GO:0008270">
    <property type="term" value="F:zinc ion binding"/>
    <property type="evidence" value="ECO:0007669"/>
    <property type="project" value="UniProtKB-KW"/>
</dbReference>
<dbReference type="GO" id="GO:0005634">
    <property type="term" value="C:nucleus"/>
    <property type="evidence" value="ECO:0007669"/>
    <property type="project" value="UniProtKB-SubCell"/>
</dbReference>
<dbReference type="Proteomes" id="UP000236161">
    <property type="component" value="Unassembled WGS sequence"/>
</dbReference>